<comment type="caution">
    <text evidence="1">The sequence shown here is derived from an EMBL/GenBank/DDBJ whole genome shotgun (WGS) entry which is preliminary data.</text>
</comment>
<protein>
    <submittedName>
        <fullName evidence="1">Uncharacterized protein</fullName>
    </submittedName>
</protein>
<reference evidence="1" key="2">
    <citation type="journal article" date="2021" name="PeerJ">
        <title>Extensive microbial diversity within the chicken gut microbiome revealed by metagenomics and culture.</title>
        <authorList>
            <person name="Gilroy R."/>
            <person name="Ravi A."/>
            <person name="Getino M."/>
            <person name="Pursley I."/>
            <person name="Horton D.L."/>
            <person name="Alikhan N.F."/>
            <person name="Baker D."/>
            <person name="Gharbi K."/>
            <person name="Hall N."/>
            <person name="Watson M."/>
            <person name="Adriaenssens E.M."/>
            <person name="Foster-Nyarko E."/>
            <person name="Jarju S."/>
            <person name="Secka A."/>
            <person name="Antonio M."/>
            <person name="Oren A."/>
            <person name="Chaudhuri R.R."/>
            <person name="La Ragione R."/>
            <person name="Hildebrand F."/>
            <person name="Pallen M.J."/>
        </authorList>
    </citation>
    <scope>NUCLEOTIDE SEQUENCE</scope>
    <source>
        <strain evidence="1">CHK199-13235</strain>
    </source>
</reference>
<name>A0A9D1K0Y2_9FIRM</name>
<evidence type="ECO:0000313" key="1">
    <source>
        <dbReference type="EMBL" id="HIS76538.1"/>
    </source>
</evidence>
<evidence type="ECO:0000313" key="2">
    <source>
        <dbReference type="Proteomes" id="UP000824002"/>
    </source>
</evidence>
<organism evidence="1 2">
    <name type="scientific">Candidatus Merdivicinus excrementipullorum</name>
    <dbReference type="NCBI Taxonomy" id="2840867"/>
    <lineage>
        <taxon>Bacteria</taxon>
        <taxon>Bacillati</taxon>
        <taxon>Bacillota</taxon>
        <taxon>Clostridia</taxon>
        <taxon>Eubacteriales</taxon>
        <taxon>Oscillospiraceae</taxon>
        <taxon>Oscillospiraceae incertae sedis</taxon>
        <taxon>Candidatus Merdivicinus</taxon>
    </lineage>
</organism>
<gene>
    <name evidence="1" type="ORF">IAB51_06970</name>
</gene>
<reference evidence="1" key="1">
    <citation type="submission" date="2020-10" db="EMBL/GenBank/DDBJ databases">
        <authorList>
            <person name="Gilroy R."/>
        </authorList>
    </citation>
    <scope>NUCLEOTIDE SEQUENCE</scope>
    <source>
        <strain evidence="1">CHK199-13235</strain>
    </source>
</reference>
<accession>A0A9D1K0Y2</accession>
<dbReference type="Proteomes" id="UP000824002">
    <property type="component" value="Unassembled WGS sequence"/>
</dbReference>
<sequence>MKMKNIFAKLRSVVLSDCKEMLFADCSEKDGVFLILYRDGLGRKCVISFRREESHE</sequence>
<dbReference type="AlphaFoldDB" id="A0A9D1K0Y2"/>
<dbReference type="EMBL" id="DVJP01000047">
    <property type="protein sequence ID" value="HIS76538.1"/>
    <property type="molecule type" value="Genomic_DNA"/>
</dbReference>
<proteinExistence type="predicted"/>